<evidence type="ECO:0000313" key="1">
    <source>
        <dbReference type="EMBL" id="KKL21422.1"/>
    </source>
</evidence>
<dbReference type="EMBL" id="LAZR01037737">
    <property type="protein sequence ID" value="KKL21422.1"/>
    <property type="molecule type" value="Genomic_DNA"/>
</dbReference>
<sequence>MNEGIIKQDVIKHNGDYYFVSTVNLPMRSLLSVMAEWRNDWWPPPYPNETMVWASNSGGGKSGDILHCQGYRKVESAGKEHRKLCRRIAKKGGKALNNREYQTDKLT</sequence>
<protein>
    <submittedName>
        <fullName evidence="1">Uncharacterized protein</fullName>
    </submittedName>
</protein>
<reference evidence="1" key="1">
    <citation type="journal article" date="2015" name="Nature">
        <title>Complex archaea that bridge the gap between prokaryotes and eukaryotes.</title>
        <authorList>
            <person name="Spang A."/>
            <person name="Saw J.H."/>
            <person name="Jorgensen S.L."/>
            <person name="Zaremba-Niedzwiedzka K."/>
            <person name="Martijn J."/>
            <person name="Lind A.E."/>
            <person name="van Eijk R."/>
            <person name="Schleper C."/>
            <person name="Guy L."/>
            <person name="Ettema T.J."/>
        </authorList>
    </citation>
    <scope>NUCLEOTIDE SEQUENCE</scope>
</reference>
<accession>A0A0F9C551</accession>
<name>A0A0F9C551_9ZZZZ</name>
<dbReference type="AlphaFoldDB" id="A0A0F9C551"/>
<organism evidence="1">
    <name type="scientific">marine sediment metagenome</name>
    <dbReference type="NCBI Taxonomy" id="412755"/>
    <lineage>
        <taxon>unclassified sequences</taxon>
        <taxon>metagenomes</taxon>
        <taxon>ecological metagenomes</taxon>
    </lineage>
</organism>
<comment type="caution">
    <text evidence="1">The sequence shown here is derived from an EMBL/GenBank/DDBJ whole genome shotgun (WGS) entry which is preliminary data.</text>
</comment>
<feature type="non-terminal residue" evidence="1">
    <location>
        <position position="107"/>
    </location>
</feature>
<gene>
    <name evidence="1" type="ORF">LCGC14_2445570</name>
</gene>
<proteinExistence type="predicted"/>